<dbReference type="AlphaFoldDB" id="A0A0G1VJT5"/>
<dbReference type="Proteomes" id="UP000034589">
    <property type="component" value="Unassembled WGS sequence"/>
</dbReference>
<evidence type="ECO:0000313" key="1">
    <source>
        <dbReference type="EMBL" id="KKW06753.1"/>
    </source>
</evidence>
<evidence type="ECO:0000313" key="2">
    <source>
        <dbReference type="Proteomes" id="UP000034589"/>
    </source>
</evidence>
<gene>
    <name evidence="1" type="ORF">UY39_C0026G0008</name>
</gene>
<protein>
    <submittedName>
        <fullName evidence="1">Putative transcriptional regulator</fullName>
    </submittedName>
</protein>
<sequence>MAKDFLTAFLGNKNRARIVRIFTLSPLEAFTVESAAKRANVPIVSTVKEIRDLEEIGVLKKGKITITLANNSKRVIRAKQQKKNTWLFNQDFKYARPLSSFVHEIDPVRHREIVDTLKRSGRVVAIILSGSFMGDPTRPVDIIVAGDPLNEGRLERAIRTLEPQFGREIRYAVFSTPEFRYRLTIQDRLLRDTLDYPHLILLDKMQLL</sequence>
<proteinExistence type="predicted"/>
<dbReference type="EMBL" id="LCPV01000026">
    <property type="protein sequence ID" value="KKW06753.1"/>
    <property type="molecule type" value="Genomic_DNA"/>
</dbReference>
<accession>A0A0G1VJT5</accession>
<name>A0A0G1VJT5_9BACT</name>
<comment type="caution">
    <text evidence="1">The sequence shown here is derived from an EMBL/GenBank/DDBJ whole genome shotgun (WGS) entry which is preliminary data.</text>
</comment>
<organism evidence="1 2">
    <name type="scientific">Candidatus Kaiserbacteria bacterium GW2011_GWC2_49_12</name>
    <dbReference type="NCBI Taxonomy" id="1618675"/>
    <lineage>
        <taxon>Bacteria</taxon>
        <taxon>Candidatus Kaiseribacteriota</taxon>
    </lineage>
</organism>
<reference evidence="1 2" key="1">
    <citation type="journal article" date="2015" name="Nature">
        <title>rRNA introns, odd ribosomes, and small enigmatic genomes across a large radiation of phyla.</title>
        <authorList>
            <person name="Brown C.T."/>
            <person name="Hug L.A."/>
            <person name="Thomas B.C."/>
            <person name="Sharon I."/>
            <person name="Castelle C.J."/>
            <person name="Singh A."/>
            <person name="Wilkins M.J."/>
            <person name="Williams K.H."/>
            <person name="Banfield J.F."/>
        </authorList>
    </citation>
    <scope>NUCLEOTIDE SEQUENCE [LARGE SCALE GENOMIC DNA]</scope>
</reference>